<comment type="caution">
    <text evidence="1">The sequence shown here is derived from an EMBL/GenBank/DDBJ whole genome shotgun (WGS) entry which is preliminary data.</text>
</comment>
<keyword evidence="2" id="KW-1185">Reference proteome</keyword>
<evidence type="ECO:0000313" key="1">
    <source>
        <dbReference type="EMBL" id="CAK1552186.1"/>
    </source>
</evidence>
<dbReference type="AlphaFoldDB" id="A0AAV1JTH9"/>
<name>A0AAV1JTH9_9NEOP</name>
<gene>
    <name evidence="1" type="ORF">LNINA_LOCUS11249</name>
</gene>
<reference evidence="1 2" key="1">
    <citation type="submission" date="2023-11" db="EMBL/GenBank/DDBJ databases">
        <authorList>
            <person name="Okamura Y."/>
        </authorList>
    </citation>
    <scope>NUCLEOTIDE SEQUENCE [LARGE SCALE GENOMIC DNA]</scope>
</reference>
<accession>A0AAV1JTH9</accession>
<dbReference type="EMBL" id="CAVLEF010000132">
    <property type="protein sequence ID" value="CAK1552186.1"/>
    <property type="molecule type" value="Genomic_DNA"/>
</dbReference>
<dbReference type="Proteomes" id="UP001497472">
    <property type="component" value="Unassembled WGS sequence"/>
</dbReference>
<evidence type="ECO:0000313" key="2">
    <source>
        <dbReference type="Proteomes" id="UP001497472"/>
    </source>
</evidence>
<evidence type="ECO:0008006" key="3">
    <source>
        <dbReference type="Google" id="ProtNLM"/>
    </source>
</evidence>
<protein>
    <recommendedName>
        <fullName evidence="3">Ribosomal protein L15</fullName>
    </recommendedName>
</protein>
<organism evidence="1 2">
    <name type="scientific">Leptosia nina</name>
    <dbReference type="NCBI Taxonomy" id="320188"/>
    <lineage>
        <taxon>Eukaryota</taxon>
        <taxon>Metazoa</taxon>
        <taxon>Ecdysozoa</taxon>
        <taxon>Arthropoda</taxon>
        <taxon>Hexapoda</taxon>
        <taxon>Insecta</taxon>
        <taxon>Pterygota</taxon>
        <taxon>Neoptera</taxon>
        <taxon>Endopterygota</taxon>
        <taxon>Lepidoptera</taxon>
        <taxon>Glossata</taxon>
        <taxon>Ditrysia</taxon>
        <taxon>Papilionoidea</taxon>
        <taxon>Pieridae</taxon>
        <taxon>Pierinae</taxon>
        <taxon>Leptosia</taxon>
    </lineage>
</organism>
<proteinExistence type="predicted"/>
<sequence length="105" mass="12197">MLSHANYGRFIIRRLRNCDVRRYGESARSRRAEKKAIKGINWSSWVVTVSRQNERARRAACVRLRPATRKGRGQYHRVHAGDGAEHPPETLLHFKLYKAKSNTVI</sequence>